<keyword evidence="2" id="KW-0813">Transport</keyword>
<dbReference type="OrthoDB" id="9782239at2"/>
<sequence>MIVAEQISKHFNGIRAVDDISFEVKEGETLVLLGTSGCGKTTTLKMVNRLIEASAGSISINGQNIFEQQPEKLRRTIGYVSQNNGLFPHFTVAENIAVVPKLLGWDKNKILERTKVLLQQLKLPVETFGDKYPDELSGGQKQRVTVARALISDPPVLLMDEPFGALDPVTRAGIRKEFANLPELQQKTIMLVTHDVQEAFEMGDQICLMDKGKIVQSGSAKDLLFRPANDFVSSFFENQRLYLELTALKFSDVWQWLPQHQEVSDQKLDSKTSLWEGMEQLSGFADKALSIIDSPTGERRSISQQDIQNAFNQFKANI</sequence>
<evidence type="ECO:0000259" key="5">
    <source>
        <dbReference type="PROSITE" id="PS50893"/>
    </source>
</evidence>
<evidence type="ECO:0000256" key="3">
    <source>
        <dbReference type="ARBA" id="ARBA00022741"/>
    </source>
</evidence>
<dbReference type="InterPro" id="IPR003439">
    <property type="entry name" value="ABC_transporter-like_ATP-bd"/>
</dbReference>
<evidence type="ECO:0000256" key="4">
    <source>
        <dbReference type="ARBA" id="ARBA00022840"/>
    </source>
</evidence>
<keyword evidence="7" id="KW-1185">Reference proteome</keyword>
<accession>A0A5R9L427</accession>
<dbReference type="InterPro" id="IPR017871">
    <property type="entry name" value="ABC_transporter-like_CS"/>
</dbReference>
<dbReference type="PANTHER" id="PTHR43117">
    <property type="entry name" value="OSMOPROTECTANT IMPORT ATP-BINDING PROTEIN OSMV"/>
    <property type="match status" value="1"/>
</dbReference>
<name>A0A5R9L427_9BACT</name>
<dbReference type="RefSeq" id="WP_138364368.1">
    <property type="nucleotide sequence ID" value="NZ_VCEJ01000002.1"/>
</dbReference>
<dbReference type="GO" id="GO:0016887">
    <property type="term" value="F:ATP hydrolysis activity"/>
    <property type="evidence" value="ECO:0007669"/>
    <property type="project" value="InterPro"/>
</dbReference>
<dbReference type="InterPro" id="IPR027417">
    <property type="entry name" value="P-loop_NTPase"/>
</dbReference>
<dbReference type="EMBL" id="VCEJ01000002">
    <property type="protein sequence ID" value="TLV03161.1"/>
    <property type="molecule type" value="Genomic_DNA"/>
</dbReference>
<keyword evidence="4 6" id="KW-0067">ATP-binding</keyword>
<protein>
    <submittedName>
        <fullName evidence="6">ATP-binding cassette domain-containing protein</fullName>
    </submittedName>
</protein>
<dbReference type="SMART" id="SM00382">
    <property type="entry name" value="AAA"/>
    <property type="match status" value="1"/>
</dbReference>
<dbReference type="Proteomes" id="UP000306402">
    <property type="component" value="Unassembled WGS sequence"/>
</dbReference>
<dbReference type="PANTHER" id="PTHR43117:SF5">
    <property type="entry name" value="GLYCINE BETAINE UPTAKE SYSTEM ATP-BINDING PROTEIN YEHX"/>
    <property type="match status" value="1"/>
</dbReference>
<comment type="similarity">
    <text evidence="1">Belongs to the ABC transporter superfamily.</text>
</comment>
<dbReference type="GO" id="GO:0005524">
    <property type="term" value="F:ATP binding"/>
    <property type="evidence" value="ECO:0007669"/>
    <property type="project" value="UniProtKB-KW"/>
</dbReference>
<dbReference type="InterPro" id="IPR003593">
    <property type="entry name" value="AAA+_ATPase"/>
</dbReference>
<dbReference type="Gene3D" id="3.40.50.300">
    <property type="entry name" value="P-loop containing nucleotide triphosphate hydrolases"/>
    <property type="match status" value="1"/>
</dbReference>
<keyword evidence="3" id="KW-0547">Nucleotide-binding</keyword>
<dbReference type="SUPFAM" id="SSF52540">
    <property type="entry name" value="P-loop containing nucleoside triphosphate hydrolases"/>
    <property type="match status" value="1"/>
</dbReference>
<dbReference type="GO" id="GO:0015697">
    <property type="term" value="P:quaternary ammonium group transport"/>
    <property type="evidence" value="ECO:0007669"/>
    <property type="project" value="UniProtKB-ARBA"/>
</dbReference>
<dbReference type="AlphaFoldDB" id="A0A5R9L427"/>
<evidence type="ECO:0000313" key="6">
    <source>
        <dbReference type="EMBL" id="TLV03161.1"/>
    </source>
</evidence>
<evidence type="ECO:0000313" key="7">
    <source>
        <dbReference type="Proteomes" id="UP000306402"/>
    </source>
</evidence>
<comment type="caution">
    <text evidence="6">The sequence shown here is derived from an EMBL/GenBank/DDBJ whole genome shotgun (WGS) entry which is preliminary data.</text>
</comment>
<dbReference type="FunFam" id="3.40.50.300:FF:000425">
    <property type="entry name" value="Probable ABC transporter, ATP-binding subunit"/>
    <property type="match status" value="1"/>
</dbReference>
<dbReference type="Pfam" id="PF00005">
    <property type="entry name" value="ABC_tran"/>
    <property type="match status" value="1"/>
</dbReference>
<dbReference type="PROSITE" id="PS50893">
    <property type="entry name" value="ABC_TRANSPORTER_2"/>
    <property type="match status" value="1"/>
</dbReference>
<dbReference type="PROSITE" id="PS00211">
    <property type="entry name" value="ABC_TRANSPORTER_1"/>
    <property type="match status" value="1"/>
</dbReference>
<reference evidence="6 7" key="1">
    <citation type="submission" date="2019-05" db="EMBL/GenBank/DDBJ databases">
        <authorList>
            <person name="Qu J.-H."/>
        </authorList>
    </citation>
    <scope>NUCLEOTIDE SEQUENCE [LARGE SCALE GENOMIC DNA]</scope>
    <source>
        <strain evidence="6 7">T17</strain>
    </source>
</reference>
<proteinExistence type="inferred from homology"/>
<organism evidence="6 7">
    <name type="scientific">Dyadobacter luticola</name>
    <dbReference type="NCBI Taxonomy" id="1979387"/>
    <lineage>
        <taxon>Bacteria</taxon>
        <taxon>Pseudomonadati</taxon>
        <taxon>Bacteroidota</taxon>
        <taxon>Cytophagia</taxon>
        <taxon>Cytophagales</taxon>
        <taxon>Spirosomataceae</taxon>
        <taxon>Dyadobacter</taxon>
    </lineage>
</organism>
<evidence type="ECO:0000256" key="1">
    <source>
        <dbReference type="ARBA" id="ARBA00005417"/>
    </source>
</evidence>
<gene>
    <name evidence="6" type="ORF">FEN17_05980</name>
</gene>
<evidence type="ECO:0000256" key="2">
    <source>
        <dbReference type="ARBA" id="ARBA00022448"/>
    </source>
</evidence>
<feature type="domain" description="ABC transporter" evidence="5">
    <location>
        <begin position="2"/>
        <end position="236"/>
    </location>
</feature>